<dbReference type="GO" id="GO:0030833">
    <property type="term" value="P:regulation of actin filament polymerization"/>
    <property type="evidence" value="ECO:0007669"/>
    <property type="project" value="InterPro"/>
</dbReference>
<organism evidence="1">
    <name type="scientific">Ananas comosus var. bracteatus</name>
    <name type="common">red pineapple</name>
    <dbReference type="NCBI Taxonomy" id="296719"/>
    <lineage>
        <taxon>Eukaryota</taxon>
        <taxon>Viridiplantae</taxon>
        <taxon>Streptophyta</taxon>
        <taxon>Embryophyta</taxon>
        <taxon>Tracheophyta</taxon>
        <taxon>Spermatophyta</taxon>
        <taxon>Magnoliopsida</taxon>
        <taxon>Liliopsida</taxon>
        <taxon>Poales</taxon>
        <taxon>Bromeliaceae</taxon>
        <taxon>Bromelioideae</taxon>
        <taxon>Ananas</taxon>
    </lineage>
</organism>
<protein>
    <submittedName>
        <fullName evidence="1">Uncharacterized protein</fullName>
    </submittedName>
</protein>
<dbReference type="EMBL" id="LR862153">
    <property type="protein sequence ID" value="CAD1836009.1"/>
    <property type="molecule type" value="Genomic_DNA"/>
</dbReference>
<dbReference type="AlphaFoldDB" id="A0A6V7PYM6"/>
<dbReference type="InterPro" id="IPR008081">
    <property type="entry name" value="Cytoplasmic_FMR1-int"/>
</dbReference>
<evidence type="ECO:0000313" key="1">
    <source>
        <dbReference type="EMBL" id="CAD1836009.1"/>
    </source>
</evidence>
<dbReference type="GO" id="GO:0031267">
    <property type="term" value="F:small GTPase binding"/>
    <property type="evidence" value="ECO:0007669"/>
    <property type="project" value="InterPro"/>
</dbReference>
<reference evidence="1" key="1">
    <citation type="submission" date="2020-07" db="EMBL/GenBank/DDBJ databases">
        <authorList>
            <person name="Lin J."/>
        </authorList>
    </citation>
    <scope>NUCLEOTIDE SEQUENCE</scope>
</reference>
<dbReference type="Pfam" id="PF05994">
    <property type="entry name" value="FragX_IP"/>
    <property type="match status" value="1"/>
</dbReference>
<sequence length="116" mass="13314">MILKSTGGTDTEWSREVKGNMYDMVVEGFQLLSRWTGKIWEQSDVPCCSPTRNRAKVPPGPFEPLGMVRTTQLSRVSQLWEFGDRLKGLIWQAFGAFPRVCRVIRPKYSHNQPSRV</sequence>
<proteinExistence type="predicted"/>
<gene>
    <name evidence="1" type="ORF">CB5_LOCUS19220</name>
</gene>
<accession>A0A6V7PYM6</accession>
<name>A0A6V7PYM6_ANACO</name>